<organism evidence="1 2">
    <name type="scientific">Bacteroides uniformis str. 3978 T3 ii</name>
    <dbReference type="NCBI Taxonomy" id="1339349"/>
    <lineage>
        <taxon>Bacteria</taxon>
        <taxon>Pseudomonadati</taxon>
        <taxon>Bacteroidota</taxon>
        <taxon>Bacteroidia</taxon>
        <taxon>Bacteroidales</taxon>
        <taxon>Bacteroidaceae</taxon>
        <taxon>Bacteroides</taxon>
    </lineage>
</organism>
<comment type="caution">
    <text evidence="1">The sequence shown here is derived from an EMBL/GenBank/DDBJ whole genome shotgun (WGS) entry which is preliminary data.</text>
</comment>
<reference evidence="1 2" key="1">
    <citation type="submission" date="2014-04" db="EMBL/GenBank/DDBJ databases">
        <authorList>
            <person name="Sears C."/>
            <person name="Carroll K."/>
            <person name="Sack B.R."/>
            <person name="Qadri F."/>
            <person name="Myers L.L."/>
            <person name="Chung G.-T."/>
            <person name="Escheverria P."/>
            <person name="Fraser C.M."/>
            <person name="Sadzewicz L."/>
            <person name="Shefchek K.A."/>
            <person name="Tallon L."/>
            <person name="Das S.P."/>
            <person name="Daugherty S."/>
            <person name="Mongodin E.F."/>
        </authorList>
    </citation>
    <scope>NUCLEOTIDE SEQUENCE [LARGE SCALE GENOMIC DNA]</scope>
    <source>
        <strain evidence="1 2">3978 T3 ii</strain>
    </source>
</reference>
<dbReference type="AlphaFoldDB" id="A0A078RUT9"/>
<proteinExistence type="predicted"/>
<name>A0A078RUT9_BACUN</name>
<dbReference type="Proteomes" id="UP000028013">
    <property type="component" value="Unassembled WGS sequence"/>
</dbReference>
<evidence type="ECO:0000313" key="2">
    <source>
        <dbReference type="Proteomes" id="UP000028013"/>
    </source>
</evidence>
<accession>A0A078RUT9</accession>
<dbReference type="EMBL" id="JNHN01000181">
    <property type="protein sequence ID" value="KDS48255.1"/>
    <property type="molecule type" value="Genomic_DNA"/>
</dbReference>
<protein>
    <submittedName>
        <fullName evidence="1">Uncharacterized protein</fullName>
    </submittedName>
</protein>
<gene>
    <name evidence="1" type="ORF">M094_2726</name>
</gene>
<evidence type="ECO:0000313" key="1">
    <source>
        <dbReference type="EMBL" id="KDS48255.1"/>
    </source>
</evidence>
<dbReference type="PATRIC" id="fig|1339349.3.peg.3812"/>
<sequence>MDETGELMQKYDDMTKGIKNGKPVYVELEVVDMGKADDGFAADYEGVYQIMKINKMALK</sequence>